<dbReference type="PRINTS" id="PR00038">
    <property type="entry name" value="HTHLUXR"/>
</dbReference>
<dbReference type="InterPro" id="IPR000792">
    <property type="entry name" value="Tscrpt_reg_LuxR_C"/>
</dbReference>
<sequence>MENKDFTIVIADDHPMLLSGLNEELSRNGYNVVGQANNGNKALSLILELKPDIALLDIDMPLMTGLEVIKAAKENNSINTKFIILSFHKEPEYIVQAKALQIDGYLLKEDSFKEIDDCMEAVLNGREYFSESFDRGSLNIASEEMKKLKTLTPSEVTILKLIASQKNTSEIAETLFVSRRTVEKHRSNIIDKLLIEKGTNALTNWALVNRVTIGKL</sequence>
<evidence type="ECO:0000256" key="1">
    <source>
        <dbReference type="ARBA" id="ARBA00022553"/>
    </source>
</evidence>
<keyword evidence="2" id="KW-0805">Transcription regulation</keyword>
<dbReference type="InterPro" id="IPR058245">
    <property type="entry name" value="NreC/VraR/RcsB-like_REC"/>
</dbReference>
<dbReference type="GO" id="GO:0003677">
    <property type="term" value="F:DNA binding"/>
    <property type="evidence" value="ECO:0007669"/>
    <property type="project" value="UniProtKB-KW"/>
</dbReference>
<dbReference type="PANTHER" id="PTHR43214:SF41">
    <property type="entry name" value="NITRATE_NITRITE RESPONSE REGULATOR PROTEIN NARP"/>
    <property type="match status" value="1"/>
</dbReference>
<dbReference type="PANTHER" id="PTHR43214">
    <property type="entry name" value="TWO-COMPONENT RESPONSE REGULATOR"/>
    <property type="match status" value="1"/>
</dbReference>
<protein>
    <submittedName>
        <fullName evidence="8">DNA-binding response regulator</fullName>
    </submittedName>
</protein>
<dbReference type="PROSITE" id="PS50110">
    <property type="entry name" value="RESPONSE_REGULATORY"/>
    <property type="match status" value="1"/>
</dbReference>
<dbReference type="InterPro" id="IPR011006">
    <property type="entry name" value="CheY-like_superfamily"/>
</dbReference>
<evidence type="ECO:0000256" key="4">
    <source>
        <dbReference type="ARBA" id="ARBA00023163"/>
    </source>
</evidence>
<dbReference type="GO" id="GO:0006355">
    <property type="term" value="P:regulation of DNA-templated transcription"/>
    <property type="evidence" value="ECO:0007669"/>
    <property type="project" value="InterPro"/>
</dbReference>
<dbReference type="InterPro" id="IPR001789">
    <property type="entry name" value="Sig_transdc_resp-reg_receiver"/>
</dbReference>
<dbReference type="SMART" id="SM00421">
    <property type="entry name" value="HTH_LUXR"/>
    <property type="match status" value="1"/>
</dbReference>
<keyword evidence="4" id="KW-0804">Transcription</keyword>
<keyword evidence="1 5" id="KW-0597">Phosphoprotein</keyword>
<dbReference type="AlphaFoldDB" id="A0A2U0HZE1"/>
<evidence type="ECO:0000259" key="6">
    <source>
        <dbReference type="PROSITE" id="PS50043"/>
    </source>
</evidence>
<evidence type="ECO:0000313" key="8">
    <source>
        <dbReference type="EMBL" id="PVW14233.1"/>
    </source>
</evidence>
<dbReference type="Proteomes" id="UP000245962">
    <property type="component" value="Unassembled WGS sequence"/>
</dbReference>
<accession>A0A2U0HZE1</accession>
<name>A0A2U0HZE1_9FLAO</name>
<feature type="modified residue" description="4-aspartylphosphate" evidence="5">
    <location>
        <position position="57"/>
    </location>
</feature>
<gene>
    <name evidence="8" type="ORF">DDV96_10525</name>
</gene>
<dbReference type="PROSITE" id="PS50043">
    <property type="entry name" value="HTH_LUXR_2"/>
    <property type="match status" value="1"/>
</dbReference>
<keyword evidence="9" id="KW-1185">Reference proteome</keyword>
<dbReference type="SMART" id="SM00448">
    <property type="entry name" value="REC"/>
    <property type="match status" value="1"/>
</dbReference>
<evidence type="ECO:0000256" key="3">
    <source>
        <dbReference type="ARBA" id="ARBA00023125"/>
    </source>
</evidence>
<dbReference type="OrthoDB" id="9797341at2"/>
<dbReference type="Pfam" id="PF00196">
    <property type="entry name" value="GerE"/>
    <property type="match status" value="1"/>
</dbReference>
<evidence type="ECO:0000313" key="9">
    <source>
        <dbReference type="Proteomes" id="UP000245962"/>
    </source>
</evidence>
<dbReference type="InterPro" id="IPR039420">
    <property type="entry name" value="WalR-like"/>
</dbReference>
<dbReference type="GO" id="GO:0000160">
    <property type="term" value="P:phosphorelay signal transduction system"/>
    <property type="evidence" value="ECO:0007669"/>
    <property type="project" value="InterPro"/>
</dbReference>
<evidence type="ECO:0000256" key="2">
    <source>
        <dbReference type="ARBA" id="ARBA00023015"/>
    </source>
</evidence>
<dbReference type="SUPFAM" id="SSF52172">
    <property type="entry name" value="CheY-like"/>
    <property type="match status" value="1"/>
</dbReference>
<comment type="caution">
    <text evidence="8">The sequence shown here is derived from an EMBL/GenBank/DDBJ whole genome shotgun (WGS) entry which is preliminary data.</text>
</comment>
<dbReference type="SUPFAM" id="SSF46894">
    <property type="entry name" value="C-terminal effector domain of the bipartite response regulators"/>
    <property type="match status" value="1"/>
</dbReference>
<keyword evidence="3 8" id="KW-0238">DNA-binding</keyword>
<dbReference type="CDD" id="cd17535">
    <property type="entry name" value="REC_NarL-like"/>
    <property type="match status" value="1"/>
</dbReference>
<dbReference type="EMBL" id="QEHR01000006">
    <property type="protein sequence ID" value="PVW14233.1"/>
    <property type="molecule type" value="Genomic_DNA"/>
</dbReference>
<proteinExistence type="predicted"/>
<evidence type="ECO:0000259" key="7">
    <source>
        <dbReference type="PROSITE" id="PS50110"/>
    </source>
</evidence>
<dbReference type="InterPro" id="IPR016032">
    <property type="entry name" value="Sig_transdc_resp-reg_C-effctor"/>
</dbReference>
<organism evidence="8 9">
    <name type="scientific">Marixanthomonas spongiae</name>
    <dbReference type="NCBI Taxonomy" id="2174845"/>
    <lineage>
        <taxon>Bacteria</taxon>
        <taxon>Pseudomonadati</taxon>
        <taxon>Bacteroidota</taxon>
        <taxon>Flavobacteriia</taxon>
        <taxon>Flavobacteriales</taxon>
        <taxon>Flavobacteriaceae</taxon>
        <taxon>Marixanthomonas</taxon>
    </lineage>
</organism>
<dbReference type="Gene3D" id="3.40.50.2300">
    <property type="match status" value="1"/>
</dbReference>
<dbReference type="CDD" id="cd06170">
    <property type="entry name" value="LuxR_C_like"/>
    <property type="match status" value="1"/>
</dbReference>
<dbReference type="RefSeq" id="WP_116694723.1">
    <property type="nucleotide sequence ID" value="NZ_QEHR01000006.1"/>
</dbReference>
<feature type="domain" description="HTH luxR-type" evidence="6">
    <location>
        <begin position="144"/>
        <end position="210"/>
    </location>
</feature>
<reference evidence="8 9" key="1">
    <citation type="submission" date="2018-04" db="EMBL/GenBank/DDBJ databases">
        <title>Marixanthomonas spongiae HN-E44 sp. nov., isolated from a marine sponge.</title>
        <authorList>
            <person name="Luo L."/>
            <person name="Zhuang L."/>
        </authorList>
    </citation>
    <scope>NUCLEOTIDE SEQUENCE [LARGE SCALE GENOMIC DNA]</scope>
    <source>
        <strain evidence="8 9">HN-E44</strain>
    </source>
</reference>
<feature type="domain" description="Response regulatory" evidence="7">
    <location>
        <begin position="7"/>
        <end position="123"/>
    </location>
</feature>
<dbReference type="Pfam" id="PF00072">
    <property type="entry name" value="Response_reg"/>
    <property type="match status" value="1"/>
</dbReference>
<evidence type="ECO:0000256" key="5">
    <source>
        <dbReference type="PROSITE-ProRule" id="PRU00169"/>
    </source>
</evidence>